<name>A0A5E4XDE9_9BURK</name>
<protein>
    <submittedName>
        <fullName evidence="1">Uncharacterized protein</fullName>
    </submittedName>
</protein>
<dbReference type="AlphaFoldDB" id="A0A5E4XDE9"/>
<evidence type="ECO:0000313" key="2">
    <source>
        <dbReference type="Proteomes" id="UP000414233"/>
    </source>
</evidence>
<evidence type="ECO:0000313" key="1">
    <source>
        <dbReference type="EMBL" id="VVE34222.1"/>
    </source>
</evidence>
<dbReference type="Proteomes" id="UP000414233">
    <property type="component" value="Unassembled WGS sequence"/>
</dbReference>
<accession>A0A5E4XDE9</accession>
<gene>
    <name evidence="1" type="ORF">PTE30175_03715</name>
</gene>
<dbReference type="EMBL" id="CABPRZ010000017">
    <property type="protein sequence ID" value="VVE34222.1"/>
    <property type="molecule type" value="Genomic_DNA"/>
</dbReference>
<sequence>MTTQDLIQHLTQVQESAAEQNAVEEISQLELEKITGAGGNWFANATWTKSI</sequence>
<reference evidence="1 2" key="1">
    <citation type="submission" date="2019-08" db="EMBL/GenBank/DDBJ databases">
        <authorList>
            <person name="Peeters C."/>
        </authorList>
    </citation>
    <scope>NUCLEOTIDE SEQUENCE [LARGE SCALE GENOMIC DNA]</scope>
    <source>
        <strain evidence="1 2">LMG 30175</strain>
    </source>
</reference>
<dbReference type="RefSeq" id="WP_191629132.1">
    <property type="nucleotide sequence ID" value="NZ_CABPRZ010000017.1"/>
</dbReference>
<keyword evidence="2" id="KW-1185">Reference proteome</keyword>
<proteinExistence type="predicted"/>
<organism evidence="1 2">
    <name type="scientific">Pandoraea terrae</name>
    <dbReference type="NCBI Taxonomy" id="1537710"/>
    <lineage>
        <taxon>Bacteria</taxon>
        <taxon>Pseudomonadati</taxon>
        <taxon>Pseudomonadota</taxon>
        <taxon>Betaproteobacteria</taxon>
        <taxon>Burkholderiales</taxon>
        <taxon>Burkholderiaceae</taxon>
        <taxon>Pandoraea</taxon>
    </lineage>
</organism>